<feature type="transmembrane region" description="Helical" evidence="1">
    <location>
        <begin position="92"/>
        <end position="112"/>
    </location>
</feature>
<dbReference type="EMBL" id="LR590481">
    <property type="protein sequence ID" value="VTQ83999.1"/>
    <property type="molecule type" value="Genomic_DNA"/>
</dbReference>
<sequence>MEKIVLRLIFLNIVYYLNNFLYVFIDKQFGIDGFLVFWAFSPYILIILSGLLLENLHLKTLKKVRKIVVIDLVLRVVSVFINYYSTSFKFKNINFISLILVEIIIMLINIFLEFKIYRHVKYSSKNEEEEYTPLSNEESKDIIQKYYIDDNFDYSNSNIEDRKEIDKLFRLIKLVGYSTVMVYSFPIIISLGLRILGERYRLAVLFIVVIIFFINLYLNYIKLTLYYIDEKMCKKIYIRDNVSVIIGILILFIYDGIININTGGYNIFIYIISCVFFAVPILTNKKISIKFHKINKDIIKNKKN</sequence>
<proteinExistence type="predicted"/>
<keyword evidence="1" id="KW-0472">Membrane</keyword>
<dbReference type="AlphaFoldDB" id="A0A4U9QZD5"/>
<keyword evidence="1" id="KW-1133">Transmembrane helix</keyword>
<feature type="transmembrane region" description="Helical" evidence="1">
    <location>
        <begin position="5"/>
        <end position="25"/>
    </location>
</feature>
<keyword evidence="1" id="KW-0812">Transmembrane</keyword>
<keyword evidence="3" id="KW-1185">Reference proteome</keyword>
<dbReference type="Proteomes" id="UP000308489">
    <property type="component" value="Chromosome 1"/>
</dbReference>
<reference evidence="2 3" key="1">
    <citation type="submission" date="2019-05" db="EMBL/GenBank/DDBJ databases">
        <authorList>
            <consortium name="Pathogen Informatics"/>
        </authorList>
    </citation>
    <scope>NUCLEOTIDE SEQUENCE [LARGE SCALE GENOMIC DNA]</scope>
    <source>
        <strain evidence="2 3">NCTC503</strain>
    </source>
</reference>
<evidence type="ECO:0000256" key="1">
    <source>
        <dbReference type="SAM" id="Phobius"/>
    </source>
</evidence>
<organism evidence="2 3">
    <name type="scientific">Hathewaya histolytica</name>
    <name type="common">Clostridium histolyticum</name>
    <dbReference type="NCBI Taxonomy" id="1498"/>
    <lineage>
        <taxon>Bacteria</taxon>
        <taxon>Bacillati</taxon>
        <taxon>Bacillota</taxon>
        <taxon>Clostridia</taxon>
        <taxon>Eubacteriales</taxon>
        <taxon>Clostridiaceae</taxon>
        <taxon>Hathewaya</taxon>
    </lineage>
</organism>
<name>A0A4U9QZD5_HATHI</name>
<feature type="transmembrane region" description="Helical" evidence="1">
    <location>
        <begin position="267"/>
        <end position="283"/>
    </location>
</feature>
<feature type="transmembrane region" description="Helical" evidence="1">
    <location>
        <begin position="37"/>
        <end position="56"/>
    </location>
</feature>
<accession>A0A4U9QZD5</accession>
<feature type="transmembrane region" description="Helical" evidence="1">
    <location>
        <begin position="174"/>
        <end position="196"/>
    </location>
</feature>
<feature type="transmembrane region" description="Helical" evidence="1">
    <location>
        <begin position="202"/>
        <end position="221"/>
    </location>
</feature>
<evidence type="ECO:0000313" key="2">
    <source>
        <dbReference type="EMBL" id="VTQ83999.1"/>
    </source>
</evidence>
<dbReference type="KEGG" id="hhw:NCTC503_00459"/>
<dbReference type="RefSeq" id="WP_138209259.1">
    <property type="nucleotide sequence ID" value="NZ_CBCRUQ010000008.1"/>
</dbReference>
<protein>
    <submittedName>
        <fullName evidence="2">Uncharacterized protein</fullName>
    </submittedName>
</protein>
<feature type="transmembrane region" description="Helical" evidence="1">
    <location>
        <begin position="242"/>
        <end position="261"/>
    </location>
</feature>
<evidence type="ECO:0000313" key="3">
    <source>
        <dbReference type="Proteomes" id="UP000308489"/>
    </source>
</evidence>
<gene>
    <name evidence="2" type="ORF">NCTC503_00459</name>
</gene>
<feature type="transmembrane region" description="Helical" evidence="1">
    <location>
        <begin position="68"/>
        <end position="86"/>
    </location>
</feature>